<dbReference type="AlphaFoldDB" id="A0A2X2W7P3"/>
<reference evidence="3 4" key="1">
    <citation type="submission" date="2018-06" db="EMBL/GenBank/DDBJ databases">
        <authorList>
            <consortium name="Pathogen Informatics"/>
            <person name="Doyle S."/>
        </authorList>
    </citation>
    <scope>NUCLEOTIDE SEQUENCE [LARGE SCALE GENOMIC DNA]</scope>
    <source>
        <strain evidence="3 4">NCTC13028</strain>
    </source>
</reference>
<evidence type="ECO:0000313" key="3">
    <source>
        <dbReference type="EMBL" id="SQB33663.1"/>
    </source>
</evidence>
<proteinExistence type="predicted"/>
<evidence type="ECO:0000313" key="5">
    <source>
        <dbReference type="Proteomes" id="UP000528432"/>
    </source>
</evidence>
<dbReference type="EMBL" id="UAWC01000001">
    <property type="protein sequence ID" value="SQB33398.1"/>
    <property type="molecule type" value="Genomic_DNA"/>
</dbReference>
<name>A0A2X2W7P3_CLOCO</name>
<dbReference type="Proteomes" id="UP000250223">
    <property type="component" value="Unassembled WGS sequence"/>
</dbReference>
<protein>
    <submittedName>
        <fullName evidence="3">Uncharacterized protein</fullName>
    </submittedName>
</protein>
<gene>
    <name evidence="1" type="ORF">HMJ28_00440</name>
    <name evidence="2" type="ORF">NCTC13028_00391</name>
    <name evidence="3" type="ORF">NCTC13028_00632</name>
</gene>
<dbReference type="EMBL" id="UAWC01000001">
    <property type="protein sequence ID" value="SQB33663.1"/>
    <property type="molecule type" value="Genomic_DNA"/>
</dbReference>
<evidence type="ECO:0000313" key="4">
    <source>
        <dbReference type="Proteomes" id="UP000250223"/>
    </source>
</evidence>
<evidence type="ECO:0000313" key="2">
    <source>
        <dbReference type="EMBL" id="SQB33398.1"/>
    </source>
</evidence>
<dbReference type="EMBL" id="JABFIF010000001">
    <property type="protein sequence ID" value="NOH14869.1"/>
    <property type="molecule type" value="Genomic_DNA"/>
</dbReference>
<dbReference type="RefSeq" id="WP_096635822.1">
    <property type="nucleotide sequence ID" value="NZ_CP173238.1"/>
</dbReference>
<dbReference type="Proteomes" id="UP000528432">
    <property type="component" value="Unassembled WGS sequence"/>
</dbReference>
<accession>A0A2X2W7P3</accession>
<sequence length="100" mass="11349">MATPLEILKFNLQEKEYPYFEDDDLNLLLESNDNNINKASYKGCLLKASADDKLEVAGVKLSSNRQYWLGLAEEYKKAYESSLLGITTGYKTSMKRVDGQ</sequence>
<organism evidence="3 4">
    <name type="scientific">Clostridium cochlearium</name>
    <dbReference type="NCBI Taxonomy" id="1494"/>
    <lineage>
        <taxon>Bacteria</taxon>
        <taxon>Bacillati</taxon>
        <taxon>Bacillota</taxon>
        <taxon>Clostridia</taxon>
        <taxon>Eubacteriales</taxon>
        <taxon>Clostridiaceae</taxon>
        <taxon>Clostridium</taxon>
    </lineage>
</organism>
<evidence type="ECO:0000313" key="1">
    <source>
        <dbReference type="EMBL" id="NOH14869.1"/>
    </source>
</evidence>
<reference evidence="1 5" key="2">
    <citation type="submission" date="2020-05" db="EMBL/GenBank/DDBJ databases">
        <title>Draft genome sequence of Clostridium cochlearium strain AGROS13 isolated from a sheep dairy farm in New Zealand.</title>
        <authorList>
            <person name="Gupta T.B."/>
            <person name="Jauregui R."/>
            <person name="Risson A.N."/>
            <person name="Brightwell G."/>
            <person name="Maclean P."/>
        </authorList>
    </citation>
    <scope>NUCLEOTIDE SEQUENCE [LARGE SCALE GENOMIC DNA]</scope>
    <source>
        <strain evidence="1 5">AGROS13</strain>
    </source>
</reference>